<dbReference type="GO" id="GO:0046872">
    <property type="term" value="F:metal ion binding"/>
    <property type="evidence" value="ECO:0007669"/>
    <property type="project" value="UniProtKB-KW"/>
</dbReference>
<keyword evidence="1" id="KW-0479">Metal-binding</keyword>
<comment type="caution">
    <text evidence="4">The sequence shown here is derived from an EMBL/GenBank/DDBJ whole genome shotgun (WGS) entry which is preliminary data.</text>
</comment>
<organism evidence="4 5">
    <name type="scientific">Roseovarius mucosus DSM 17069</name>
    <dbReference type="NCBI Taxonomy" id="1288298"/>
    <lineage>
        <taxon>Bacteria</taxon>
        <taxon>Pseudomonadati</taxon>
        <taxon>Pseudomonadota</taxon>
        <taxon>Alphaproteobacteria</taxon>
        <taxon>Rhodobacterales</taxon>
        <taxon>Roseobacteraceae</taxon>
        <taxon>Roseovarius</taxon>
    </lineage>
</organism>
<evidence type="ECO:0000256" key="1">
    <source>
        <dbReference type="PIRSR" id="PIRSR607822-1"/>
    </source>
</evidence>
<dbReference type="OrthoDB" id="9148343at2"/>
<evidence type="ECO:0000313" key="4">
    <source>
        <dbReference type="EMBL" id="KGM89680.1"/>
    </source>
</evidence>
<feature type="domain" description="Lantibiotic biosynthesis protein dehydration" evidence="3">
    <location>
        <begin position="218"/>
        <end position="607"/>
    </location>
</feature>
<evidence type="ECO:0000256" key="2">
    <source>
        <dbReference type="SAM" id="MobiDB-lite"/>
    </source>
</evidence>
<dbReference type="InterPro" id="IPR025410">
    <property type="entry name" value="Lant_dehyd"/>
</dbReference>
<evidence type="ECO:0000259" key="3">
    <source>
        <dbReference type="Pfam" id="PF13575"/>
    </source>
</evidence>
<dbReference type="Gene3D" id="1.50.10.10">
    <property type="match status" value="1"/>
</dbReference>
<reference evidence="4 5" key="1">
    <citation type="submission" date="2013-01" db="EMBL/GenBank/DDBJ databases">
        <authorList>
            <person name="Fiebig A."/>
            <person name="Goeker M."/>
            <person name="Klenk H.-P.P."/>
        </authorList>
    </citation>
    <scope>NUCLEOTIDE SEQUENCE [LARGE SCALE GENOMIC DNA]</scope>
    <source>
        <strain evidence="4 5">DSM 17069</strain>
    </source>
</reference>
<dbReference type="InterPro" id="IPR007822">
    <property type="entry name" value="LANC-like"/>
</dbReference>
<dbReference type="Proteomes" id="UP000030021">
    <property type="component" value="Unassembled WGS sequence"/>
</dbReference>
<dbReference type="Pfam" id="PF13575">
    <property type="entry name" value="DUF4135"/>
    <property type="match status" value="1"/>
</dbReference>
<dbReference type="GO" id="GO:0005975">
    <property type="term" value="P:carbohydrate metabolic process"/>
    <property type="evidence" value="ECO:0007669"/>
    <property type="project" value="InterPro"/>
</dbReference>
<dbReference type="InterPro" id="IPR017146">
    <property type="entry name" value="Lanti_2_LanM"/>
</dbReference>
<dbReference type="InterPro" id="IPR012341">
    <property type="entry name" value="6hp_glycosidase-like_sf"/>
</dbReference>
<evidence type="ECO:0000313" key="5">
    <source>
        <dbReference type="Proteomes" id="UP000030021"/>
    </source>
</evidence>
<dbReference type="CDD" id="cd04792">
    <property type="entry name" value="LanM-like"/>
    <property type="match status" value="1"/>
</dbReference>
<dbReference type="AlphaFoldDB" id="A0A0A0HQV5"/>
<protein>
    <submittedName>
        <fullName evidence="4">Type 2 lantibiotic biosynthesis protein LanM</fullName>
    </submittedName>
</protein>
<dbReference type="PIRSF" id="PIRSF037228">
    <property type="entry name" value="Lant_mod_RumM"/>
    <property type="match status" value="1"/>
</dbReference>
<dbReference type="PRINTS" id="PR01950">
    <property type="entry name" value="LANCSUPER"/>
</dbReference>
<dbReference type="SMART" id="SM01260">
    <property type="entry name" value="LANC_like"/>
    <property type="match status" value="1"/>
</dbReference>
<proteinExistence type="predicted"/>
<dbReference type="HOGENOM" id="CLU_009398_0_0_5"/>
<gene>
    <name evidence="4" type="ORF">rosmuc_00274</name>
</gene>
<feature type="region of interest" description="Disordered" evidence="2">
    <location>
        <begin position="665"/>
        <end position="691"/>
    </location>
</feature>
<dbReference type="Pfam" id="PF05147">
    <property type="entry name" value="LANC_like"/>
    <property type="match status" value="1"/>
</dbReference>
<feature type="compositionally biased region" description="Polar residues" evidence="2">
    <location>
        <begin position="665"/>
        <end position="674"/>
    </location>
</feature>
<dbReference type="EMBL" id="AONH01000001">
    <property type="protein sequence ID" value="KGM89680.1"/>
    <property type="molecule type" value="Genomic_DNA"/>
</dbReference>
<feature type="compositionally biased region" description="Polar residues" evidence="2">
    <location>
        <begin position="681"/>
        <end position="691"/>
    </location>
</feature>
<name>A0A0A0HQV5_9RHOB</name>
<sequence length="1101" mass="121251">MLCLVILEPRRRVGVIARSIFGRVQKGRRGFGLSGQVSWAQRWFEAVAPDEPHKLARRIEWDGLSESRFAEFLNRDLQDDDGRVAWKQALADCRGALIESWDIPILDASDDKQHPFKDIWQPIQSLAISRLSAAVDPLSHKIDLAVLDQMADQLLERLCFIGERVLWDRFRKGRTPAEIVLAHLGNSGNGSDLPRRAQYDRFVQENRRDGLSSILEVYPELGRLLGTVFALWLRVSTELLHRVKKDRDDLDRIFSIPSGHFLCDIAQSLSDPHRGGQSVAILTFSTSCGENARQVVYKPKDLRVDVAYNGLLRELNRTSDLPPLRSLTVHACGSYGYMEHVSHQTCANNRELQSHYRNAGRLTAILHVLGCTDCHHENLIASGDQLVLVDTETLLEPDMPDHVMEACADISVAKKTRLQERFLTSVLRVGLLPQWIFLGDEKYPVDVSALGVEPPLRDTEVAQGWLGINSDGMMPGKVTKRTKLPTSLPVGTGQRNPFAQYLDVFCAGFRQQCNVLAASRQSLLADGGALSRFAGLPRRIVLRATRVYSAIQRQLLEPAALRSSFERSLVLEQMARSYLMAEARPRNWPVLAEECSQMQQLDIPFFTHLIDGDALILNDASDTIPGFFYSSGFAAARDRLGQLSAQEIDFQLDLIRGSAHAQHMQVSDPASQVSEHLDSSEAVSPSPSMTGTEAANRIARELCYRAIHDPQGYVEWLGPTLGEDGESFSYGPVGLSLYSGSIGVALLLHRLCDISEAPAEANSVRTALLRPLHELVAQPSAENRTRWWRDQSIGLSGCGGILLALEQLEEKSILDVMVSAFPSRFIEIDFQRDLLGGSAGLIGPLLRIGSDVALDHAIAAGEHLLRHQTKDGGWPSEGESRYCLGFAHGTAGCAAALAALYHVTGHARFRAGAAAAVALERAQFCDEVGNWPTHAGHSPDGQPTHFLEHWCNGAPGIALGRACLWETELWDDICAREIEIAVRKLISAETRNRDHLCCGNLGLMSVLRILSSGPWPLDEGLRTFAKEKIRDQKSRAVLRCNDKEVKLRSAGTRGQALSIPGYFNGLSGMGLSLMDGGLAAKTTAVLLSGGLLGRKALLKMV</sequence>
<accession>A0A0A0HQV5</accession>
<dbReference type="NCBIfam" id="TIGR03897">
    <property type="entry name" value="lanti_2_LanM"/>
    <property type="match status" value="1"/>
</dbReference>
<keyword evidence="1" id="KW-0862">Zinc</keyword>
<dbReference type="eggNOG" id="COG4403">
    <property type="taxonomic scope" value="Bacteria"/>
</dbReference>
<dbReference type="PATRIC" id="fig|1288298.3.peg.271"/>
<dbReference type="GO" id="GO:0031179">
    <property type="term" value="P:peptide modification"/>
    <property type="evidence" value="ECO:0007669"/>
    <property type="project" value="InterPro"/>
</dbReference>
<dbReference type="SUPFAM" id="SSF158745">
    <property type="entry name" value="LanC-like"/>
    <property type="match status" value="1"/>
</dbReference>
<feature type="binding site" evidence="1">
    <location>
        <position position="951"/>
    </location>
    <ligand>
        <name>Zn(2+)</name>
        <dbReference type="ChEBI" id="CHEBI:29105"/>
    </ligand>
</feature>